<gene>
    <name evidence="1" type="ORF">K460DRAFT_421197</name>
</gene>
<dbReference type="EMBL" id="ML976620">
    <property type="protein sequence ID" value="KAF1840207.1"/>
    <property type="molecule type" value="Genomic_DNA"/>
</dbReference>
<proteinExistence type="predicted"/>
<name>A0A9P4G778_9PLEO</name>
<dbReference type="RefSeq" id="XP_040782770.1">
    <property type="nucleotide sequence ID" value="XM_040938127.1"/>
</dbReference>
<dbReference type="Proteomes" id="UP000800039">
    <property type="component" value="Unassembled WGS sequence"/>
</dbReference>
<keyword evidence="2" id="KW-1185">Reference proteome</keyword>
<protein>
    <submittedName>
        <fullName evidence="1">Uncharacterized protein</fullName>
    </submittedName>
</protein>
<accession>A0A9P4G778</accession>
<dbReference type="AlphaFoldDB" id="A0A9P4G778"/>
<sequence length="326" mass="38389">MSPLAMPNSSVASSCAPPPYLVAWNSLVRRSIAAWDDIATYDQVVPKDFPGSILQEYHSLDHFLAQAGKPLMFWFFQRRSAFMAQRHMKKWSRDELDDYILLPAARGFVLRVDCFFVSHFWRTQEHPDPDGQYLRLHQAELESQTWSYIWIDWTCMPQSPRSLSEEAYFHRCLQTMSGIIRNCGFTYFYPPFEPRLWILYEITEYVLTCSTPPGRTADIEPFLMHIDEMLETSVQATLSKHSYRCSYDRDRQYLISWLELLVLLRRLHFSIDSIRHIMDNMTWLSCEIQIYPGVVLSRFEGTLEVNGEMHTFTPFPRWDSGKYSQA</sequence>
<dbReference type="GeneID" id="63855377"/>
<organism evidence="1 2">
    <name type="scientific">Cucurbitaria berberidis CBS 394.84</name>
    <dbReference type="NCBI Taxonomy" id="1168544"/>
    <lineage>
        <taxon>Eukaryota</taxon>
        <taxon>Fungi</taxon>
        <taxon>Dikarya</taxon>
        <taxon>Ascomycota</taxon>
        <taxon>Pezizomycotina</taxon>
        <taxon>Dothideomycetes</taxon>
        <taxon>Pleosporomycetidae</taxon>
        <taxon>Pleosporales</taxon>
        <taxon>Pleosporineae</taxon>
        <taxon>Cucurbitariaceae</taxon>
        <taxon>Cucurbitaria</taxon>
    </lineage>
</organism>
<comment type="caution">
    <text evidence="1">The sequence shown here is derived from an EMBL/GenBank/DDBJ whole genome shotgun (WGS) entry which is preliminary data.</text>
</comment>
<dbReference type="OrthoDB" id="2345911at2759"/>
<reference evidence="1" key="1">
    <citation type="submission" date="2020-01" db="EMBL/GenBank/DDBJ databases">
        <authorList>
            <consortium name="DOE Joint Genome Institute"/>
            <person name="Haridas S."/>
            <person name="Albert R."/>
            <person name="Binder M."/>
            <person name="Bloem J."/>
            <person name="Labutti K."/>
            <person name="Salamov A."/>
            <person name="Andreopoulos B."/>
            <person name="Baker S.E."/>
            <person name="Barry K."/>
            <person name="Bills G."/>
            <person name="Bluhm B.H."/>
            <person name="Cannon C."/>
            <person name="Castanera R."/>
            <person name="Culley D.E."/>
            <person name="Daum C."/>
            <person name="Ezra D."/>
            <person name="Gonzalez J.B."/>
            <person name="Henrissat B."/>
            <person name="Kuo A."/>
            <person name="Liang C."/>
            <person name="Lipzen A."/>
            <person name="Lutzoni F."/>
            <person name="Magnuson J."/>
            <person name="Mondo S."/>
            <person name="Nolan M."/>
            <person name="Ohm R."/>
            <person name="Pangilinan J."/>
            <person name="Park H.-J."/>
            <person name="Ramirez L."/>
            <person name="Alfaro M."/>
            <person name="Sun H."/>
            <person name="Tritt A."/>
            <person name="Yoshinaga Y."/>
            <person name="Zwiers L.-H."/>
            <person name="Turgeon B.G."/>
            <person name="Goodwin S.B."/>
            <person name="Spatafora J.W."/>
            <person name="Crous P.W."/>
            <person name="Grigoriev I.V."/>
        </authorList>
    </citation>
    <scope>NUCLEOTIDE SEQUENCE</scope>
    <source>
        <strain evidence="1">CBS 394.84</strain>
    </source>
</reference>
<evidence type="ECO:0000313" key="2">
    <source>
        <dbReference type="Proteomes" id="UP000800039"/>
    </source>
</evidence>
<evidence type="ECO:0000313" key="1">
    <source>
        <dbReference type="EMBL" id="KAF1840207.1"/>
    </source>
</evidence>